<evidence type="ECO:0000256" key="6">
    <source>
        <dbReference type="SAM" id="MobiDB-lite"/>
    </source>
</evidence>
<organism evidence="9 10">
    <name type="scientific">Mucor plumbeus</name>
    <dbReference type="NCBI Taxonomy" id="97098"/>
    <lineage>
        <taxon>Eukaryota</taxon>
        <taxon>Fungi</taxon>
        <taxon>Fungi incertae sedis</taxon>
        <taxon>Mucoromycota</taxon>
        <taxon>Mucoromycotina</taxon>
        <taxon>Mucoromycetes</taxon>
        <taxon>Mucorales</taxon>
        <taxon>Mucorineae</taxon>
        <taxon>Mucoraceae</taxon>
        <taxon>Mucor</taxon>
    </lineage>
</organism>
<dbReference type="PANTHER" id="PTHR43791:SF81">
    <property type="entry name" value="TRANSPORTER, PUTATIVE (AFU_ORTHOLOGUE AFUA_7G01190)-RELATED"/>
    <property type="match status" value="1"/>
</dbReference>
<dbReference type="EMBL" id="JAEPRC010000067">
    <property type="protein sequence ID" value="KAG2211405.1"/>
    <property type="molecule type" value="Genomic_DNA"/>
</dbReference>
<evidence type="ECO:0000259" key="8">
    <source>
        <dbReference type="PROSITE" id="PS50850"/>
    </source>
</evidence>
<comment type="caution">
    <text evidence="9">The sequence shown here is derived from an EMBL/GenBank/DDBJ whole genome shotgun (WGS) entry which is preliminary data.</text>
</comment>
<keyword evidence="5 7" id="KW-0472">Membrane</keyword>
<proteinExistence type="predicted"/>
<feature type="transmembrane region" description="Helical" evidence="7">
    <location>
        <begin position="447"/>
        <end position="468"/>
    </location>
</feature>
<gene>
    <name evidence="9" type="ORF">INT46_001636</name>
</gene>
<dbReference type="PROSITE" id="PS50850">
    <property type="entry name" value="MFS"/>
    <property type="match status" value="1"/>
</dbReference>
<dbReference type="SUPFAM" id="SSF103473">
    <property type="entry name" value="MFS general substrate transporter"/>
    <property type="match status" value="1"/>
</dbReference>
<evidence type="ECO:0000313" key="10">
    <source>
        <dbReference type="Proteomes" id="UP000650833"/>
    </source>
</evidence>
<keyword evidence="4 7" id="KW-1133">Transmembrane helix</keyword>
<keyword evidence="3 7" id="KW-0812">Transmembrane</keyword>
<evidence type="ECO:0000256" key="4">
    <source>
        <dbReference type="ARBA" id="ARBA00022989"/>
    </source>
</evidence>
<comment type="subcellular location">
    <subcellularLocation>
        <location evidence="1">Membrane</location>
        <topology evidence="1">Multi-pass membrane protein</topology>
    </subcellularLocation>
</comment>
<keyword evidence="2" id="KW-0813">Transport</keyword>
<dbReference type="InterPro" id="IPR011701">
    <property type="entry name" value="MFS"/>
</dbReference>
<sequence>MEEKTEYYTTTTTTTTTTTHQNGSEMSDSKTEHEVILDEKIEQMSHHSSSANVDVAATEKGQEINEEYDEHGNQINFVMSETEIKLVRKLDYIYVMPYVAVLNFLQFFDKSALNYSSVLGIRETASLDLKQFSWLSSIFYLGYLLFQGPSMVLIQKLTLKKYIGSVIVLWGLVLLLTFLGHTFSQLAALRFLLGFFEAGIYPCCIMLISSLYRRKEQAGRIGIVYICNGVAMAFGGLIGYGIGYMDGAGGLRAWQWIMIILGAITILFGIISFLFMVDNPKANVLKLTPEEEKVVESRMRDNAVVRSREIKFAHILESLKEPRFYIFCLCSMLINFQNSVLNTYSSIITKGFGFTSLNAILLTIPSGVTDCFFIIIAVWYNRRYGNTLYSACVFLFIAIIGILLLVVIPVAKAKLLGLYLTWAYAAGYVLLLVAVANNVAGYTKKVFYSSSIMVFYTFGNFIGPFLMVDNQAPLFVGGMVGCMVANAATIVLFIYARWVMAKENRRRIANPVEMIVTSDMTDFENKNFIYRL</sequence>
<dbReference type="InterPro" id="IPR036259">
    <property type="entry name" value="MFS_trans_sf"/>
</dbReference>
<feature type="transmembrane region" description="Helical" evidence="7">
    <location>
        <begin position="254"/>
        <end position="277"/>
    </location>
</feature>
<dbReference type="Proteomes" id="UP000650833">
    <property type="component" value="Unassembled WGS sequence"/>
</dbReference>
<evidence type="ECO:0000256" key="1">
    <source>
        <dbReference type="ARBA" id="ARBA00004141"/>
    </source>
</evidence>
<feature type="transmembrane region" description="Helical" evidence="7">
    <location>
        <begin position="387"/>
        <end position="410"/>
    </location>
</feature>
<feature type="transmembrane region" description="Helical" evidence="7">
    <location>
        <begin position="474"/>
        <end position="496"/>
    </location>
</feature>
<dbReference type="Pfam" id="PF07690">
    <property type="entry name" value="MFS_1"/>
    <property type="match status" value="1"/>
</dbReference>
<dbReference type="OrthoDB" id="6730379at2759"/>
<dbReference type="Gene3D" id="1.20.1250.20">
    <property type="entry name" value="MFS general substrate transporter like domains"/>
    <property type="match status" value="2"/>
</dbReference>
<feature type="transmembrane region" description="Helical" evidence="7">
    <location>
        <begin position="166"/>
        <end position="183"/>
    </location>
</feature>
<feature type="transmembrane region" description="Helical" evidence="7">
    <location>
        <begin position="324"/>
        <end position="347"/>
    </location>
</feature>
<evidence type="ECO:0000256" key="7">
    <source>
        <dbReference type="SAM" id="Phobius"/>
    </source>
</evidence>
<feature type="transmembrane region" description="Helical" evidence="7">
    <location>
        <begin position="416"/>
        <end position="435"/>
    </location>
</feature>
<evidence type="ECO:0000256" key="2">
    <source>
        <dbReference type="ARBA" id="ARBA00022448"/>
    </source>
</evidence>
<dbReference type="InterPro" id="IPR020846">
    <property type="entry name" value="MFS_dom"/>
</dbReference>
<keyword evidence="10" id="KW-1185">Reference proteome</keyword>
<feature type="transmembrane region" description="Helical" evidence="7">
    <location>
        <begin position="223"/>
        <end position="242"/>
    </location>
</feature>
<dbReference type="GO" id="GO:0022857">
    <property type="term" value="F:transmembrane transporter activity"/>
    <property type="evidence" value="ECO:0007669"/>
    <property type="project" value="InterPro"/>
</dbReference>
<accession>A0A8H7RJ04</accession>
<feature type="transmembrane region" description="Helical" evidence="7">
    <location>
        <begin position="359"/>
        <end position="380"/>
    </location>
</feature>
<reference evidence="9" key="1">
    <citation type="submission" date="2020-12" db="EMBL/GenBank/DDBJ databases">
        <title>Metabolic potential, ecology and presence of endohyphal bacteria is reflected in genomic diversity of Mucoromycotina.</title>
        <authorList>
            <person name="Muszewska A."/>
            <person name="Okrasinska A."/>
            <person name="Steczkiewicz K."/>
            <person name="Drgas O."/>
            <person name="Orlowska M."/>
            <person name="Perlinska-Lenart U."/>
            <person name="Aleksandrzak-Piekarczyk T."/>
            <person name="Szatraj K."/>
            <person name="Zielenkiewicz U."/>
            <person name="Pilsyk S."/>
            <person name="Malc E."/>
            <person name="Mieczkowski P."/>
            <person name="Kruszewska J.S."/>
            <person name="Biernat P."/>
            <person name="Pawlowska J."/>
        </authorList>
    </citation>
    <scope>NUCLEOTIDE SEQUENCE</scope>
    <source>
        <strain evidence="9">CBS 226.32</strain>
    </source>
</reference>
<feature type="domain" description="Major facilitator superfamily (MFS) profile" evidence="8">
    <location>
        <begin position="95"/>
        <end position="505"/>
    </location>
</feature>
<dbReference type="GO" id="GO:0016020">
    <property type="term" value="C:membrane"/>
    <property type="evidence" value="ECO:0007669"/>
    <property type="project" value="UniProtKB-SubCell"/>
</dbReference>
<dbReference type="PANTHER" id="PTHR43791">
    <property type="entry name" value="PERMEASE-RELATED"/>
    <property type="match status" value="1"/>
</dbReference>
<name>A0A8H7RJ04_9FUNG</name>
<evidence type="ECO:0000313" key="9">
    <source>
        <dbReference type="EMBL" id="KAG2211405.1"/>
    </source>
</evidence>
<feature type="region of interest" description="Disordered" evidence="6">
    <location>
        <begin position="1"/>
        <end position="30"/>
    </location>
</feature>
<dbReference type="AlphaFoldDB" id="A0A8H7RJ04"/>
<feature type="transmembrane region" description="Helical" evidence="7">
    <location>
        <begin position="189"/>
        <end position="211"/>
    </location>
</feature>
<feature type="compositionally biased region" description="Low complexity" evidence="6">
    <location>
        <begin position="9"/>
        <end position="19"/>
    </location>
</feature>
<feature type="transmembrane region" description="Helical" evidence="7">
    <location>
        <begin position="92"/>
        <end position="108"/>
    </location>
</feature>
<evidence type="ECO:0000256" key="5">
    <source>
        <dbReference type="ARBA" id="ARBA00023136"/>
    </source>
</evidence>
<protein>
    <recommendedName>
        <fullName evidence="8">Major facilitator superfamily (MFS) profile domain-containing protein</fullName>
    </recommendedName>
</protein>
<evidence type="ECO:0000256" key="3">
    <source>
        <dbReference type="ARBA" id="ARBA00022692"/>
    </source>
</evidence>
<feature type="transmembrane region" description="Helical" evidence="7">
    <location>
        <begin position="132"/>
        <end position="154"/>
    </location>
</feature>